<evidence type="ECO:0000313" key="1">
    <source>
        <dbReference type="EMBL" id="KIU12824.1"/>
    </source>
</evidence>
<organism evidence="1 2">
    <name type="scientific">Bacillus subtilis</name>
    <dbReference type="NCBI Taxonomy" id="1423"/>
    <lineage>
        <taxon>Bacteria</taxon>
        <taxon>Bacillati</taxon>
        <taxon>Bacillota</taxon>
        <taxon>Bacilli</taxon>
        <taxon>Bacillales</taxon>
        <taxon>Bacillaceae</taxon>
        <taxon>Bacillus</taxon>
    </lineage>
</organism>
<dbReference type="EMBL" id="JXBC01000002">
    <property type="protein sequence ID" value="KIU12824.1"/>
    <property type="molecule type" value="Genomic_DNA"/>
</dbReference>
<dbReference type="AlphaFoldDB" id="A0A0C3EVU4"/>
<gene>
    <name evidence="1" type="ORF">SC09_Contig19orf01406</name>
</gene>
<accession>A0A0C3EVU4</accession>
<reference evidence="1 2" key="1">
    <citation type="submission" date="2014-12" db="EMBL/GenBank/DDBJ databases">
        <title>Comparative genome analysis of Bacillus coagulans HM-08, Clostridium butyricum HM-68, Bacillus subtilis HM-66 and Bacillus licheniformis BL-09.</title>
        <authorList>
            <person name="Zhang H."/>
        </authorList>
    </citation>
    <scope>NUCLEOTIDE SEQUENCE [LARGE SCALE GENOMIC DNA]</scope>
    <source>
        <strain evidence="1 2">HM-66</strain>
    </source>
</reference>
<dbReference type="Proteomes" id="UP000032247">
    <property type="component" value="Unassembled WGS sequence"/>
</dbReference>
<sequence length="55" mass="6816">MCHSFFTYFTRSKQEKSKYDACLIRFVSKLYKKTYHQIMTSHVKIKRREFEKGEM</sequence>
<dbReference type="PATRIC" id="fig|1423.173.peg.1708"/>
<proteinExistence type="predicted"/>
<comment type="caution">
    <text evidence="1">The sequence shown here is derived from an EMBL/GenBank/DDBJ whole genome shotgun (WGS) entry which is preliminary data.</text>
</comment>
<protein>
    <submittedName>
        <fullName evidence="1">Uncharacterized protein</fullName>
    </submittedName>
</protein>
<name>A0A0C3EVU4_BACIU</name>
<evidence type="ECO:0000313" key="2">
    <source>
        <dbReference type="Proteomes" id="UP000032247"/>
    </source>
</evidence>